<gene>
    <name evidence="1" type="ORF">N0F65_005944</name>
</gene>
<name>A0AAV2Z863_9STRA</name>
<evidence type="ECO:0000313" key="2">
    <source>
        <dbReference type="Proteomes" id="UP001146120"/>
    </source>
</evidence>
<dbReference type="Proteomes" id="UP001146120">
    <property type="component" value="Unassembled WGS sequence"/>
</dbReference>
<dbReference type="EMBL" id="DAKRPA010000025">
    <property type="protein sequence ID" value="DBA02917.1"/>
    <property type="molecule type" value="Genomic_DNA"/>
</dbReference>
<keyword evidence="2" id="KW-1185">Reference proteome</keyword>
<accession>A0AAV2Z863</accession>
<reference evidence="1" key="2">
    <citation type="journal article" date="2023" name="Microbiol Resour">
        <title>Decontamination and Annotation of the Draft Genome Sequence of the Oomycete Lagenidium giganteum ARSEF 373.</title>
        <authorList>
            <person name="Morgan W.R."/>
            <person name="Tartar A."/>
        </authorList>
    </citation>
    <scope>NUCLEOTIDE SEQUENCE</scope>
    <source>
        <strain evidence="1">ARSEF 373</strain>
    </source>
</reference>
<proteinExistence type="predicted"/>
<evidence type="ECO:0000313" key="1">
    <source>
        <dbReference type="EMBL" id="DBA02917.1"/>
    </source>
</evidence>
<comment type="caution">
    <text evidence="1">The sequence shown here is derived from an EMBL/GenBank/DDBJ whole genome shotgun (WGS) entry which is preliminary data.</text>
</comment>
<dbReference type="AlphaFoldDB" id="A0AAV2Z863"/>
<protein>
    <submittedName>
        <fullName evidence="1">Uncharacterized protein</fullName>
    </submittedName>
</protein>
<reference evidence="1" key="1">
    <citation type="submission" date="2022-11" db="EMBL/GenBank/DDBJ databases">
        <authorList>
            <person name="Morgan W.R."/>
            <person name="Tartar A."/>
        </authorList>
    </citation>
    <scope>NUCLEOTIDE SEQUENCE</scope>
    <source>
        <strain evidence="1">ARSEF 373</strain>
    </source>
</reference>
<organism evidence="1 2">
    <name type="scientific">Lagenidium giganteum</name>
    <dbReference type="NCBI Taxonomy" id="4803"/>
    <lineage>
        <taxon>Eukaryota</taxon>
        <taxon>Sar</taxon>
        <taxon>Stramenopiles</taxon>
        <taxon>Oomycota</taxon>
        <taxon>Peronosporomycetes</taxon>
        <taxon>Pythiales</taxon>
        <taxon>Pythiaceae</taxon>
    </lineage>
</organism>
<sequence>MTPLLSSVNRINAALETGTASTADRDTRIQSFDSIILNGFLTRKRFTSSSLPTLHTKITFNSQGPHWCPDLSYGPREDTPHSVLPPNIPIFADFRTITVEIGVSQQWGMAPGELDHKELSTCCV</sequence>